<dbReference type="InterPro" id="IPR029044">
    <property type="entry name" value="Nucleotide-diphossugar_trans"/>
</dbReference>
<dbReference type="InterPro" id="IPR004835">
    <property type="entry name" value="Chitin_synth"/>
</dbReference>
<dbReference type="Pfam" id="PF01644">
    <property type="entry name" value="Chitin_synth_1"/>
    <property type="match status" value="1"/>
</dbReference>
<feature type="transmembrane region" description="Helical" evidence="7">
    <location>
        <begin position="453"/>
        <end position="472"/>
    </location>
</feature>
<comment type="caution">
    <text evidence="8">The sequence shown here is derived from an EMBL/GenBank/DDBJ whole genome shotgun (WGS) entry which is preliminary data.</text>
</comment>
<dbReference type="PANTHER" id="PTHR22914:SF41">
    <property type="entry name" value="CHITIN SYNTHASE 7"/>
    <property type="match status" value="1"/>
</dbReference>
<feature type="transmembrane region" description="Helical" evidence="7">
    <location>
        <begin position="484"/>
        <end position="511"/>
    </location>
</feature>
<keyword evidence="6 7" id="KW-0472">Membrane</keyword>
<evidence type="ECO:0000256" key="4">
    <source>
        <dbReference type="ARBA" id="ARBA00022692"/>
    </source>
</evidence>
<feature type="transmembrane region" description="Helical" evidence="7">
    <location>
        <begin position="724"/>
        <end position="749"/>
    </location>
</feature>
<sequence>MSVEEAGITCLFLVMISIIVTPSIQRRIHTTDNGGTQNSAIFIGTLSQGIKVGADNTAFYGTLAGLLIVPLLLDIMNDRIIQCNNCSMYEAVLTMQHLVSRTFNTMETPTCNKSADNKRRIFVCTTMHQESSLEMDKLLASIRNISDSNLLKREHIVLESHIFLDNGADGQTIKQFGLQLMRLIENQCITNINQGVMLFTPYGLQLSWEVNKTTPLFVHLKDVSKVKAKKRWSQIMYMEYILHYRTSNFWRYSDNFPIRPPYAGLLSIDTWNSPEELYETAQHDFTLLDKYSDTSKNEKCPDRNESFNIIHTIKDSQQLHHEQDKFGYDNYILATDADMTFTDTSILKVLHMCESDRTVGAVCGRTYPTGIQYHPIVWLQMFEYAKGEDRWMCTLMMLKGWKLRYCSTATNTTFCPEDMTEFMKQRRRWILSDYANAVLVIRQLRTLVSTNDAFSVLFVLYLLQLFLTKLLYPGITIVTLCYGLELATGAPLIIVAPVIVAIVLAYCLMLLSRVPSTIQLVITKMLIIIFGAGTVYISVIVFKDLAYGYYNGHFEHAEGLSVGIVFGSYIYGAVLYPWDAWILLTGPVYLFFIPFMYILLPLYAICNIVDQSWGTRDKVPNIKQNTQKESESQQVETACLASLRASSLNLSDFNQDEFKFWEGLVFNVVGSSVPNGLSNENKKIGLILLRKKALMYFLSANLICMVALVGFYAFPMHTFDSKSIFSIVMGFMLGLPPLIQISGSTVYRIGDILNRIGRWINTVTFVFNLP</sequence>
<dbReference type="GO" id="GO:0016020">
    <property type="term" value="C:membrane"/>
    <property type="evidence" value="ECO:0007669"/>
    <property type="project" value="UniProtKB-SubCell"/>
</dbReference>
<dbReference type="EMBL" id="CAJPWZ010000115">
    <property type="protein sequence ID" value="CAG2186056.1"/>
    <property type="molecule type" value="Genomic_DNA"/>
</dbReference>
<keyword evidence="5 7" id="KW-1133">Transmembrane helix</keyword>
<reference evidence="8" key="1">
    <citation type="submission" date="2021-03" db="EMBL/GenBank/DDBJ databases">
        <authorList>
            <person name="Bekaert M."/>
        </authorList>
    </citation>
    <scope>NUCLEOTIDE SEQUENCE</scope>
</reference>
<feature type="transmembrane region" description="Helical" evidence="7">
    <location>
        <begin position="693"/>
        <end position="712"/>
    </location>
</feature>
<keyword evidence="9" id="KW-1185">Reference proteome</keyword>
<evidence type="ECO:0000256" key="2">
    <source>
        <dbReference type="ARBA" id="ARBA00012543"/>
    </source>
</evidence>
<comment type="subcellular location">
    <subcellularLocation>
        <location evidence="1">Membrane</location>
        <topology evidence="1">Multi-pass membrane protein</topology>
    </subcellularLocation>
</comment>
<keyword evidence="8" id="KW-0808">Transferase</keyword>
<protein>
    <recommendedName>
        <fullName evidence="2">chitin synthase</fullName>
        <ecNumber evidence="2">2.4.1.16</ecNumber>
    </recommendedName>
</protein>
<feature type="transmembrane region" description="Helical" evidence="7">
    <location>
        <begin position="517"/>
        <end position="542"/>
    </location>
</feature>
<organism evidence="8 9">
    <name type="scientific">Mytilus edulis</name>
    <name type="common">Blue mussel</name>
    <dbReference type="NCBI Taxonomy" id="6550"/>
    <lineage>
        <taxon>Eukaryota</taxon>
        <taxon>Metazoa</taxon>
        <taxon>Spiralia</taxon>
        <taxon>Lophotrochozoa</taxon>
        <taxon>Mollusca</taxon>
        <taxon>Bivalvia</taxon>
        <taxon>Autobranchia</taxon>
        <taxon>Pteriomorphia</taxon>
        <taxon>Mytilida</taxon>
        <taxon>Mytiloidea</taxon>
        <taxon>Mytilidae</taxon>
        <taxon>Mytilinae</taxon>
        <taxon>Mytilus</taxon>
    </lineage>
</organism>
<dbReference type="GO" id="GO:0006031">
    <property type="term" value="P:chitin biosynthetic process"/>
    <property type="evidence" value="ECO:0007669"/>
    <property type="project" value="TreeGrafter"/>
</dbReference>
<evidence type="ECO:0000256" key="7">
    <source>
        <dbReference type="SAM" id="Phobius"/>
    </source>
</evidence>
<feature type="transmembrane region" description="Helical" evidence="7">
    <location>
        <begin position="6"/>
        <end position="24"/>
    </location>
</feature>
<dbReference type="GO" id="GO:0071944">
    <property type="term" value="C:cell periphery"/>
    <property type="evidence" value="ECO:0007669"/>
    <property type="project" value="TreeGrafter"/>
</dbReference>
<dbReference type="Proteomes" id="UP000683360">
    <property type="component" value="Unassembled WGS sequence"/>
</dbReference>
<feature type="transmembrane region" description="Helical" evidence="7">
    <location>
        <begin position="57"/>
        <end position="76"/>
    </location>
</feature>
<dbReference type="OrthoDB" id="370884at2759"/>
<dbReference type="SUPFAM" id="SSF53448">
    <property type="entry name" value="Nucleotide-diphospho-sugar transferases"/>
    <property type="match status" value="1"/>
</dbReference>
<keyword evidence="3 8" id="KW-0328">Glycosyltransferase</keyword>
<dbReference type="PANTHER" id="PTHR22914">
    <property type="entry name" value="CHITIN SYNTHASE"/>
    <property type="match status" value="1"/>
</dbReference>
<dbReference type="GO" id="GO:0004100">
    <property type="term" value="F:chitin synthase activity"/>
    <property type="evidence" value="ECO:0007669"/>
    <property type="project" value="UniProtKB-EC"/>
</dbReference>
<evidence type="ECO:0000313" key="8">
    <source>
        <dbReference type="EMBL" id="CAG2186056.1"/>
    </source>
</evidence>
<evidence type="ECO:0000256" key="6">
    <source>
        <dbReference type="ARBA" id="ARBA00023136"/>
    </source>
</evidence>
<feature type="transmembrane region" description="Helical" evidence="7">
    <location>
        <begin position="588"/>
        <end position="609"/>
    </location>
</feature>
<keyword evidence="4 7" id="KW-0812">Transmembrane</keyword>
<proteinExistence type="predicted"/>
<evidence type="ECO:0000256" key="3">
    <source>
        <dbReference type="ARBA" id="ARBA00022676"/>
    </source>
</evidence>
<name>A0A8S3PQC0_MYTED</name>
<dbReference type="AlphaFoldDB" id="A0A8S3PQC0"/>
<evidence type="ECO:0000313" key="9">
    <source>
        <dbReference type="Proteomes" id="UP000683360"/>
    </source>
</evidence>
<evidence type="ECO:0000256" key="1">
    <source>
        <dbReference type="ARBA" id="ARBA00004141"/>
    </source>
</evidence>
<evidence type="ECO:0000256" key="5">
    <source>
        <dbReference type="ARBA" id="ARBA00022989"/>
    </source>
</evidence>
<accession>A0A8S3PQC0</accession>
<gene>
    <name evidence="8" type="ORF">MEDL_1618</name>
</gene>
<dbReference type="EC" id="2.4.1.16" evidence="2"/>